<accession>A0ABZ2I725</accession>
<dbReference type="SUPFAM" id="SSF53474">
    <property type="entry name" value="alpha/beta-Hydrolases"/>
    <property type="match status" value="1"/>
</dbReference>
<feature type="chain" id="PRO_5045899317" evidence="2">
    <location>
        <begin position="26"/>
        <end position="498"/>
    </location>
</feature>
<proteinExistence type="predicted"/>
<dbReference type="Gene3D" id="3.40.50.1820">
    <property type="entry name" value="alpha/beta hydrolase"/>
    <property type="match status" value="1"/>
</dbReference>
<feature type="signal peptide" evidence="2">
    <location>
        <begin position="1"/>
        <end position="25"/>
    </location>
</feature>
<gene>
    <name evidence="3" type="ORF">V8J38_09195</name>
</gene>
<dbReference type="Proteomes" id="UP001363460">
    <property type="component" value="Chromosome"/>
</dbReference>
<organism evidence="3 4">
    <name type="scientific">Brevundimonas olei</name>
    <dbReference type="NCBI Taxonomy" id="657642"/>
    <lineage>
        <taxon>Bacteria</taxon>
        <taxon>Pseudomonadati</taxon>
        <taxon>Pseudomonadota</taxon>
        <taxon>Alphaproteobacteria</taxon>
        <taxon>Caulobacterales</taxon>
        <taxon>Caulobacteraceae</taxon>
        <taxon>Brevundimonas</taxon>
    </lineage>
</organism>
<keyword evidence="4" id="KW-1185">Reference proteome</keyword>
<evidence type="ECO:0000256" key="1">
    <source>
        <dbReference type="SAM" id="MobiDB-lite"/>
    </source>
</evidence>
<protein>
    <submittedName>
        <fullName evidence="3">Peptidase S10</fullName>
    </submittedName>
</protein>
<dbReference type="EMBL" id="CP146369">
    <property type="protein sequence ID" value="WWT53446.1"/>
    <property type="molecule type" value="Genomic_DNA"/>
</dbReference>
<reference evidence="3 4" key="1">
    <citation type="submission" date="2024-02" db="EMBL/GenBank/DDBJ databases">
        <title>Distribution and functional of Brevundimonas-related endobacteria within Verticillium dahliae.</title>
        <authorList>
            <person name="Zeng H."/>
        </authorList>
    </citation>
    <scope>NUCLEOTIDE SEQUENCE [LARGE SCALE GENOMIC DNA]</scope>
    <source>
        <strain evidence="3 4">TRM 44200</strain>
    </source>
</reference>
<keyword evidence="2" id="KW-0732">Signal</keyword>
<feature type="region of interest" description="Disordered" evidence="1">
    <location>
        <begin position="340"/>
        <end position="360"/>
    </location>
</feature>
<evidence type="ECO:0000256" key="2">
    <source>
        <dbReference type="SAM" id="SignalP"/>
    </source>
</evidence>
<sequence length="498" mass="53578">MTRKSFLTTVGLAAALLVSPQAVSAQPQAASAIAAAPRAVVTRHDLTLGGARIAYEAVVAETVVAAPEGEDEATIVTTSYLRTGVATADRPVLFIFNGGPGASTTPLHFGAFGPMQRLGEGEAQFLIPNAHSLIDAVDLVFIDPTGTGYSRPQDPSLGQGAPFWSRTGDARSVAQVIERWLTTHDRAASPRYLLGQSYGTVRAAEVTRVATDLSFDGVLLFALVPGERSGPLAYMSSLPSYAATAWLHDRIDRKGRSVEQVYDEAVRFARTDYVSALIQGGALPAAEKTAIARRLSDLTGLSTALIEENDLKIDNRLFMFNLLADQGLRTGQLDTRATARLDAPAKQPPHDDPGLSYAPEADRPIAPGQTVFRASDGGSVVDAYYRETLNYRAPDAYQALNLRVNSAWNHEGFKDAMPYLAEAMKRDPDMRLFWAAGYYDLSTPAYGGRYTLDQAGIPADRLTAAYFASGHSVFVEDSNLAALAQAVRRFMRVSGEGR</sequence>
<dbReference type="RefSeq" id="WP_338575171.1">
    <property type="nucleotide sequence ID" value="NZ_CP146369.1"/>
</dbReference>
<name>A0ABZ2I725_9CAUL</name>
<dbReference type="InterPro" id="IPR001563">
    <property type="entry name" value="Peptidase_S10"/>
</dbReference>
<dbReference type="InterPro" id="IPR029058">
    <property type="entry name" value="AB_hydrolase_fold"/>
</dbReference>
<evidence type="ECO:0000313" key="4">
    <source>
        <dbReference type="Proteomes" id="UP001363460"/>
    </source>
</evidence>
<dbReference type="Pfam" id="PF00450">
    <property type="entry name" value="Peptidase_S10"/>
    <property type="match status" value="1"/>
</dbReference>
<evidence type="ECO:0000313" key="3">
    <source>
        <dbReference type="EMBL" id="WWT53446.1"/>
    </source>
</evidence>